<keyword evidence="2" id="KW-1185">Reference proteome</keyword>
<dbReference type="Proteomes" id="UP000886595">
    <property type="component" value="Unassembled WGS sequence"/>
</dbReference>
<name>A0A8X7W3K1_BRACI</name>
<dbReference type="EMBL" id="JAAMPC010000003">
    <property type="protein sequence ID" value="KAG2323174.1"/>
    <property type="molecule type" value="Genomic_DNA"/>
</dbReference>
<comment type="caution">
    <text evidence="1">The sequence shown here is derived from an EMBL/GenBank/DDBJ whole genome shotgun (WGS) entry which is preliminary data.</text>
</comment>
<organism evidence="1 2">
    <name type="scientific">Brassica carinata</name>
    <name type="common">Ethiopian mustard</name>
    <name type="synonym">Abyssinian cabbage</name>
    <dbReference type="NCBI Taxonomy" id="52824"/>
    <lineage>
        <taxon>Eukaryota</taxon>
        <taxon>Viridiplantae</taxon>
        <taxon>Streptophyta</taxon>
        <taxon>Embryophyta</taxon>
        <taxon>Tracheophyta</taxon>
        <taxon>Spermatophyta</taxon>
        <taxon>Magnoliopsida</taxon>
        <taxon>eudicotyledons</taxon>
        <taxon>Gunneridae</taxon>
        <taxon>Pentapetalae</taxon>
        <taxon>rosids</taxon>
        <taxon>malvids</taxon>
        <taxon>Brassicales</taxon>
        <taxon>Brassicaceae</taxon>
        <taxon>Brassiceae</taxon>
        <taxon>Brassica</taxon>
    </lineage>
</organism>
<evidence type="ECO:0000313" key="2">
    <source>
        <dbReference type="Proteomes" id="UP000886595"/>
    </source>
</evidence>
<reference evidence="1 2" key="1">
    <citation type="submission" date="2020-02" db="EMBL/GenBank/DDBJ databases">
        <authorList>
            <person name="Ma Q."/>
            <person name="Huang Y."/>
            <person name="Song X."/>
            <person name="Pei D."/>
        </authorList>
    </citation>
    <scope>NUCLEOTIDE SEQUENCE [LARGE SCALE GENOMIC DNA]</scope>
    <source>
        <strain evidence="1">Sxm20200214</strain>
        <tissue evidence="1">Leaf</tissue>
    </source>
</reference>
<gene>
    <name evidence="1" type="ORF">Bca52824_016387</name>
</gene>
<evidence type="ECO:0000313" key="1">
    <source>
        <dbReference type="EMBL" id="KAG2323174.1"/>
    </source>
</evidence>
<dbReference type="AlphaFoldDB" id="A0A8X7W3K1"/>
<accession>A0A8X7W3K1</accession>
<proteinExistence type="predicted"/>
<sequence>MKVGSDFASGSSSIGYRVRSRHSIRDKARESMSSSGSSLGLSAEIEEIMNAAMGEASSIPEGSGLSPVGPVSVIGVEEVACWRMKFHLLEDLVIRIPGPFETASDFRAGEIPVYEGFFESGFRDRVPSHGGEISRAVNISWQLNPPAWRTLIAMQNLGDLEGLTIGVAERTDTTCILVARHHRSRAIGFEEEESSSFQRESDFEICFHASSRVFSDLACSW</sequence>
<protein>
    <submittedName>
        <fullName evidence="1">Uncharacterized protein</fullName>
    </submittedName>
</protein>